<evidence type="ECO:0000259" key="1">
    <source>
        <dbReference type="Pfam" id="PF18287"/>
    </source>
</evidence>
<dbReference type="Gene3D" id="1.20.5.1210">
    <property type="entry name" value="Integron cassette protein helical domain"/>
    <property type="match status" value="1"/>
</dbReference>
<dbReference type="Pfam" id="PF18287">
    <property type="entry name" value="Hfx_Cass5"/>
    <property type="match status" value="1"/>
</dbReference>
<evidence type="ECO:0000313" key="2">
    <source>
        <dbReference type="EMBL" id="MEX6690097.1"/>
    </source>
</evidence>
<feature type="domain" description="Integron Cassette Protein Hfx-Cass5" evidence="1">
    <location>
        <begin position="4"/>
        <end position="75"/>
    </location>
</feature>
<dbReference type="RefSeq" id="WP_369331505.1">
    <property type="nucleotide sequence ID" value="NZ_JAULBC010000007.1"/>
</dbReference>
<dbReference type="InterPro" id="IPR041376">
    <property type="entry name" value="Hfx_Cass5"/>
</dbReference>
<name>A0ABV3ZJS3_9BACT</name>
<reference evidence="2 3" key="1">
    <citation type="submission" date="2023-07" db="EMBL/GenBank/DDBJ databases">
        <authorList>
            <person name="Lian W.-H."/>
        </authorList>
    </citation>
    <scope>NUCLEOTIDE SEQUENCE [LARGE SCALE GENOMIC DNA]</scope>
    <source>
        <strain evidence="2 3">SYSU DXS3180</strain>
    </source>
</reference>
<sequence length="101" mass="12099">MITDKILEIGIDNSGRLFIKPWKEHFTLIYRTATEVHWDNNDLFLYSPKPREWTYFDWFKHITGVAETECNCKLLLNDQTIWTNIADELKQQIIDYQKSST</sequence>
<comment type="caution">
    <text evidence="2">The sequence shown here is derived from an EMBL/GenBank/DDBJ whole genome shotgun (WGS) entry which is preliminary data.</text>
</comment>
<dbReference type="Proteomes" id="UP001560573">
    <property type="component" value="Unassembled WGS sequence"/>
</dbReference>
<evidence type="ECO:0000313" key="3">
    <source>
        <dbReference type="Proteomes" id="UP001560573"/>
    </source>
</evidence>
<dbReference type="Gene3D" id="2.20.20.40">
    <property type="entry name" value="Integron cassette protein"/>
    <property type="match status" value="1"/>
</dbReference>
<organism evidence="2 3">
    <name type="scientific">Danxiaibacter flavus</name>
    <dbReference type="NCBI Taxonomy" id="3049108"/>
    <lineage>
        <taxon>Bacteria</taxon>
        <taxon>Pseudomonadati</taxon>
        <taxon>Bacteroidota</taxon>
        <taxon>Chitinophagia</taxon>
        <taxon>Chitinophagales</taxon>
        <taxon>Chitinophagaceae</taxon>
        <taxon>Danxiaibacter</taxon>
    </lineage>
</organism>
<dbReference type="EMBL" id="JAULBC010000007">
    <property type="protein sequence ID" value="MEX6690097.1"/>
    <property type="molecule type" value="Genomic_DNA"/>
</dbReference>
<gene>
    <name evidence="2" type="ORF">QTN47_21490</name>
</gene>
<proteinExistence type="predicted"/>
<accession>A0ABV3ZJS3</accession>
<keyword evidence="3" id="KW-1185">Reference proteome</keyword>
<protein>
    <recommendedName>
        <fullName evidence="1">Integron Cassette Protein Hfx-Cass5 domain-containing protein</fullName>
    </recommendedName>
</protein>